<sequence length="292" mass="31248">MSSESKVWFITGASSGLGLALTRRALARGEFVIATARGNLSTRFADLLASLDAEQTARLHTLALDVRAPYAEIEQVVRGALGVWGRVDVLVCNAAIGGLGVAEEIGHERISDIVRTNLTSVADLTNAVLPYMRARRDGTILIIGSRSGYKNDFPGVAAYSASKAAVHAYGEGLAAEVQAFNVRVHVVIPGTFNTSIATRGVIGTPMPDYAGARAHMDGIVRALRAMPGKSDPERGMDVLVDVVRREGRAKGLENPPLWLFLGEDAVRDLRVRMERLAEAVDGSWGQIGFGLR</sequence>
<name>A0ACB8THG9_9AGAM</name>
<proteinExistence type="predicted"/>
<protein>
    <submittedName>
        <fullName evidence="1">NAD-P-binding protein</fullName>
    </submittedName>
</protein>
<keyword evidence="2" id="KW-1185">Reference proteome</keyword>
<organism evidence="1 2">
    <name type="scientific">Artomyces pyxidatus</name>
    <dbReference type="NCBI Taxonomy" id="48021"/>
    <lineage>
        <taxon>Eukaryota</taxon>
        <taxon>Fungi</taxon>
        <taxon>Dikarya</taxon>
        <taxon>Basidiomycota</taxon>
        <taxon>Agaricomycotina</taxon>
        <taxon>Agaricomycetes</taxon>
        <taxon>Russulales</taxon>
        <taxon>Auriscalpiaceae</taxon>
        <taxon>Artomyces</taxon>
    </lineage>
</organism>
<dbReference type="Proteomes" id="UP000814140">
    <property type="component" value="Unassembled WGS sequence"/>
</dbReference>
<reference evidence="1" key="1">
    <citation type="submission" date="2021-03" db="EMBL/GenBank/DDBJ databases">
        <authorList>
            <consortium name="DOE Joint Genome Institute"/>
            <person name="Ahrendt S."/>
            <person name="Looney B.P."/>
            <person name="Miyauchi S."/>
            <person name="Morin E."/>
            <person name="Drula E."/>
            <person name="Courty P.E."/>
            <person name="Chicoki N."/>
            <person name="Fauchery L."/>
            <person name="Kohler A."/>
            <person name="Kuo A."/>
            <person name="Labutti K."/>
            <person name="Pangilinan J."/>
            <person name="Lipzen A."/>
            <person name="Riley R."/>
            <person name="Andreopoulos W."/>
            <person name="He G."/>
            <person name="Johnson J."/>
            <person name="Barry K.W."/>
            <person name="Grigoriev I.V."/>
            <person name="Nagy L."/>
            <person name="Hibbett D."/>
            <person name="Henrissat B."/>
            <person name="Matheny P.B."/>
            <person name="Labbe J."/>
            <person name="Martin F."/>
        </authorList>
    </citation>
    <scope>NUCLEOTIDE SEQUENCE</scope>
    <source>
        <strain evidence="1">HHB10654</strain>
    </source>
</reference>
<accession>A0ACB8THG9</accession>
<gene>
    <name evidence="1" type="ORF">BV25DRAFT_886148</name>
</gene>
<reference evidence="1" key="2">
    <citation type="journal article" date="2022" name="New Phytol.">
        <title>Evolutionary transition to the ectomycorrhizal habit in the genomes of a hyperdiverse lineage of mushroom-forming fungi.</title>
        <authorList>
            <person name="Looney B."/>
            <person name="Miyauchi S."/>
            <person name="Morin E."/>
            <person name="Drula E."/>
            <person name="Courty P.E."/>
            <person name="Kohler A."/>
            <person name="Kuo A."/>
            <person name="LaButti K."/>
            <person name="Pangilinan J."/>
            <person name="Lipzen A."/>
            <person name="Riley R."/>
            <person name="Andreopoulos W."/>
            <person name="He G."/>
            <person name="Johnson J."/>
            <person name="Nolan M."/>
            <person name="Tritt A."/>
            <person name="Barry K.W."/>
            <person name="Grigoriev I.V."/>
            <person name="Nagy L.G."/>
            <person name="Hibbett D."/>
            <person name="Henrissat B."/>
            <person name="Matheny P.B."/>
            <person name="Labbe J."/>
            <person name="Martin F.M."/>
        </authorList>
    </citation>
    <scope>NUCLEOTIDE SEQUENCE</scope>
    <source>
        <strain evidence="1">HHB10654</strain>
    </source>
</reference>
<evidence type="ECO:0000313" key="2">
    <source>
        <dbReference type="Proteomes" id="UP000814140"/>
    </source>
</evidence>
<evidence type="ECO:0000313" key="1">
    <source>
        <dbReference type="EMBL" id="KAI0067893.1"/>
    </source>
</evidence>
<dbReference type="EMBL" id="MU277189">
    <property type="protein sequence ID" value="KAI0067893.1"/>
    <property type="molecule type" value="Genomic_DNA"/>
</dbReference>
<comment type="caution">
    <text evidence="1">The sequence shown here is derived from an EMBL/GenBank/DDBJ whole genome shotgun (WGS) entry which is preliminary data.</text>
</comment>